<feature type="domain" description="Glucose-methanol-choline oxidoreductase C-terminal" evidence="2">
    <location>
        <begin position="92"/>
        <end position="168"/>
    </location>
</feature>
<dbReference type="InterPro" id="IPR012132">
    <property type="entry name" value="GMC_OxRdtase"/>
</dbReference>
<dbReference type="PANTHER" id="PTHR11552:SF210">
    <property type="entry name" value="GLUCOSE-METHANOL-CHOLINE OXIDOREDUCTASE N-TERMINAL DOMAIN-CONTAINING PROTEIN-RELATED"/>
    <property type="match status" value="1"/>
</dbReference>
<dbReference type="Gene3D" id="3.50.50.60">
    <property type="entry name" value="FAD/NAD(P)-binding domain"/>
    <property type="match status" value="1"/>
</dbReference>
<evidence type="ECO:0000313" key="3">
    <source>
        <dbReference type="EMBL" id="CAH0024513.1"/>
    </source>
</evidence>
<protein>
    <recommendedName>
        <fullName evidence="2">Glucose-methanol-choline oxidoreductase C-terminal domain-containing protein</fullName>
    </recommendedName>
</protein>
<dbReference type="SUPFAM" id="SSF51905">
    <property type="entry name" value="FAD/NAD(P)-binding domain"/>
    <property type="match status" value="1"/>
</dbReference>
<dbReference type="OrthoDB" id="269227at2759"/>
<keyword evidence="4" id="KW-1185">Reference proteome</keyword>
<sequence>MIQAGDEPIVEYVLFHGQTNTVIYEPNSLIDYLAPRKRTYFKPGHSSTADLGSEIWLKPIGYGSNGASRPIHRPDASTTPLAQKLKAGGARVPDVKADSLENAIDVVRQSEIGVFHPCGSCGMRPKDRGGVVDTNLRVYGVRGLRVVDASIFPLVPVGNIQSAVYAVAEKAADIIKAERRQ</sequence>
<organism evidence="3 4">
    <name type="scientific">Clonostachys rhizophaga</name>
    <dbReference type="NCBI Taxonomy" id="160324"/>
    <lineage>
        <taxon>Eukaryota</taxon>
        <taxon>Fungi</taxon>
        <taxon>Dikarya</taxon>
        <taxon>Ascomycota</taxon>
        <taxon>Pezizomycotina</taxon>
        <taxon>Sordariomycetes</taxon>
        <taxon>Hypocreomycetidae</taxon>
        <taxon>Hypocreales</taxon>
        <taxon>Bionectriaceae</taxon>
        <taxon>Clonostachys</taxon>
    </lineage>
</organism>
<dbReference type="Gene3D" id="3.30.560.10">
    <property type="entry name" value="Glucose Oxidase, domain 3"/>
    <property type="match status" value="1"/>
</dbReference>
<dbReference type="EMBL" id="CABFNQ020000696">
    <property type="protein sequence ID" value="CAH0024513.1"/>
    <property type="molecule type" value="Genomic_DNA"/>
</dbReference>
<dbReference type="PANTHER" id="PTHR11552">
    <property type="entry name" value="GLUCOSE-METHANOL-CHOLINE GMC OXIDOREDUCTASE"/>
    <property type="match status" value="1"/>
</dbReference>
<evidence type="ECO:0000256" key="1">
    <source>
        <dbReference type="ARBA" id="ARBA00010790"/>
    </source>
</evidence>
<name>A0A9N9VG64_9HYPO</name>
<dbReference type="Pfam" id="PF05199">
    <property type="entry name" value="GMC_oxred_C"/>
    <property type="match status" value="1"/>
</dbReference>
<comment type="caution">
    <text evidence="3">The sequence shown here is derived from an EMBL/GenBank/DDBJ whole genome shotgun (WGS) entry which is preliminary data.</text>
</comment>
<gene>
    <name evidence="3" type="ORF">CRHIZ90672A_00015029</name>
</gene>
<proteinExistence type="inferred from homology"/>
<reference evidence="3" key="1">
    <citation type="submission" date="2021-10" db="EMBL/GenBank/DDBJ databases">
        <authorList>
            <person name="Piombo E."/>
        </authorList>
    </citation>
    <scope>NUCLEOTIDE SEQUENCE</scope>
</reference>
<dbReference type="GO" id="GO:0050660">
    <property type="term" value="F:flavin adenine dinucleotide binding"/>
    <property type="evidence" value="ECO:0007669"/>
    <property type="project" value="InterPro"/>
</dbReference>
<evidence type="ECO:0000259" key="2">
    <source>
        <dbReference type="Pfam" id="PF05199"/>
    </source>
</evidence>
<dbReference type="Proteomes" id="UP000696573">
    <property type="component" value="Unassembled WGS sequence"/>
</dbReference>
<dbReference type="AlphaFoldDB" id="A0A9N9VG64"/>
<dbReference type="InterPro" id="IPR036188">
    <property type="entry name" value="FAD/NAD-bd_sf"/>
</dbReference>
<evidence type="ECO:0000313" key="4">
    <source>
        <dbReference type="Proteomes" id="UP000696573"/>
    </source>
</evidence>
<dbReference type="GO" id="GO:0016614">
    <property type="term" value="F:oxidoreductase activity, acting on CH-OH group of donors"/>
    <property type="evidence" value="ECO:0007669"/>
    <property type="project" value="InterPro"/>
</dbReference>
<dbReference type="InterPro" id="IPR007867">
    <property type="entry name" value="GMC_OxRtase_C"/>
</dbReference>
<comment type="similarity">
    <text evidence="1">Belongs to the GMC oxidoreductase family.</text>
</comment>
<accession>A0A9N9VG64</accession>